<dbReference type="HOGENOM" id="CLU_2568058_0_0_11"/>
<evidence type="ECO:0000256" key="1">
    <source>
        <dbReference type="SAM" id="MobiDB-lite"/>
    </source>
</evidence>
<reference evidence="2" key="1">
    <citation type="submission" date="2009-01" db="EMBL/GenBank/DDBJ databases">
        <authorList>
            <person name="Qin X."/>
            <person name="Bachman B."/>
            <person name="Battles P."/>
            <person name="Bell A."/>
            <person name="Bess C."/>
            <person name="Bickham C."/>
            <person name="Chaboub L."/>
            <person name="Chen D."/>
            <person name="Coyle M."/>
            <person name="Deiros D.R."/>
            <person name="Dinh H."/>
            <person name="Forbes L."/>
            <person name="Fowler G."/>
            <person name="Francisco L."/>
            <person name="Fu Q."/>
            <person name="Gubbala S."/>
            <person name="Hale W."/>
            <person name="Han Y."/>
            <person name="Hemphill L."/>
            <person name="Highlander S.K."/>
            <person name="Hirani K."/>
            <person name="Hogues M."/>
            <person name="Jackson L."/>
            <person name="Jakkamsetti A."/>
            <person name="Javaid M."/>
            <person name="Jiang H."/>
            <person name="Korchina V."/>
            <person name="Kovar C."/>
            <person name="Lara F."/>
            <person name="Lee S."/>
            <person name="Mata R."/>
            <person name="Mathew T."/>
            <person name="Moen C."/>
            <person name="Morales K."/>
            <person name="Munidasa M."/>
            <person name="Nazareth L."/>
            <person name="Ngo R."/>
            <person name="Nguyen L."/>
            <person name="Okwuonu G."/>
            <person name="Ongeri F."/>
            <person name="Patil S."/>
            <person name="Petrosino J."/>
            <person name="Pham C."/>
            <person name="Pham P."/>
            <person name="Pu L.-L."/>
            <person name="Puazo M."/>
            <person name="Raj R."/>
            <person name="Reid J."/>
            <person name="Rouhana J."/>
            <person name="Saada N."/>
            <person name="Shang Y."/>
            <person name="Simmons D."/>
            <person name="Thornton R."/>
            <person name="Warren J."/>
            <person name="Weissenberger G."/>
            <person name="Zhang J."/>
            <person name="Zhang L."/>
            <person name="Zhou C."/>
            <person name="Zhu D."/>
            <person name="Muzny D."/>
            <person name="Worley K."/>
            <person name="Gibbs R."/>
        </authorList>
    </citation>
    <scope>NUCLEOTIDE SEQUENCE [LARGE SCALE GENOMIC DNA]</scope>
    <source>
        <strain evidence="2">DSM 44291</strain>
    </source>
</reference>
<keyword evidence="3" id="KW-1185">Reference proteome</keyword>
<proteinExistence type="predicted"/>
<gene>
    <name evidence="2" type="ORF">HMPREF0298_0654</name>
</gene>
<sequence length="81" mass="9076">MDHMNVAARRSGMTKHSTMTMRARALAGRQSRMRAARERFITTVSSGDGAPPAEILEDTRDFLSDLFPPNDGQCFDRETKC</sequence>
<dbReference type="EMBL" id="ACHJ01000034">
    <property type="protein sequence ID" value="EEI17622.1"/>
    <property type="molecule type" value="Genomic_DNA"/>
</dbReference>
<organism evidence="2 3">
    <name type="scientific">Corynebacterium lipophiloflavum (strain ATCC 700352 / DSM 44291 / CCUG 37336 / JCM 10383 / DMMZ 1944)</name>
    <dbReference type="NCBI Taxonomy" id="525263"/>
    <lineage>
        <taxon>Bacteria</taxon>
        <taxon>Bacillati</taxon>
        <taxon>Actinomycetota</taxon>
        <taxon>Actinomycetes</taxon>
        <taxon>Mycobacteriales</taxon>
        <taxon>Corynebacteriaceae</taxon>
        <taxon>Corynebacterium</taxon>
    </lineage>
</organism>
<evidence type="ECO:0000313" key="3">
    <source>
        <dbReference type="Proteomes" id="UP000006196"/>
    </source>
</evidence>
<dbReference type="Proteomes" id="UP000006196">
    <property type="component" value="Unassembled WGS sequence"/>
</dbReference>
<accession>C0XQD4</accession>
<evidence type="ECO:0000313" key="2">
    <source>
        <dbReference type="EMBL" id="EEI17622.1"/>
    </source>
</evidence>
<feature type="region of interest" description="Disordered" evidence="1">
    <location>
        <begin position="1"/>
        <end position="33"/>
    </location>
</feature>
<name>C0XQD4_CORLD</name>
<protein>
    <submittedName>
        <fullName evidence="2">Uncharacterized protein</fullName>
    </submittedName>
</protein>
<comment type="caution">
    <text evidence="2">The sequence shown here is derived from an EMBL/GenBank/DDBJ whole genome shotgun (WGS) entry which is preliminary data.</text>
</comment>
<dbReference type="AlphaFoldDB" id="C0XQD4"/>